<proteinExistence type="predicted"/>
<evidence type="ECO:0000256" key="1">
    <source>
        <dbReference type="ARBA" id="ARBA00022465"/>
    </source>
</evidence>
<dbReference type="EMBL" id="BK032513">
    <property type="protein sequence ID" value="DAF44850.1"/>
    <property type="molecule type" value="Genomic_DNA"/>
</dbReference>
<name>A0A8S5S2E9_9CAUD</name>
<keyword evidence="1" id="KW-1245">Viral tail assembly</keyword>
<evidence type="ECO:0000313" key="2">
    <source>
        <dbReference type="EMBL" id="DAF44850.1"/>
    </source>
</evidence>
<sequence length="276" mass="30030">MVKVTVFKNNYAISTDELATALQKSSATLSLMGNTIDEAASLVTTANATIQDADSVSAGLRTISLRLVGTEEAEEELSAMNEEVDAFVKATNSKKQQIIKDYTAVASNNYQGFDILDNNGNYKNTYEILLGIAKVYKEIQEQDKKLGTNHATALIEELAGKNRSNIASAILQDPTQLEAVKKSSEEALGSAEKELNSYLDSIDGKMAQLENRAQEFWFKVIDSETIKNGIDLLSTLLKCTTDFVDTVGLLPTILTGIGAALSFKNVGRDKMYSLSF</sequence>
<keyword evidence="1" id="KW-1188">Viral release from host cell</keyword>
<dbReference type="InterPro" id="IPR010090">
    <property type="entry name" value="Phage_tape_meas"/>
</dbReference>
<accession>A0A8S5S2E9</accession>
<organism evidence="2">
    <name type="scientific">Siphoviridae sp. ctCIv11</name>
    <dbReference type="NCBI Taxonomy" id="2827806"/>
    <lineage>
        <taxon>Viruses</taxon>
        <taxon>Duplodnaviria</taxon>
        <taxon>Heunggongvirae</taxon>
        <taxon>Uroviricota</taxon>
        <taxon>Caudoviricetes</taxon>
    </lineage>
</organism>
<dbReference type="GO" id="GO:0098003">
    <property type="term" value="P:viral tail assembly"/>
    <property type="evidence" value="ECO:0007669"/>
    <property type="project" value="UniProtKB-KW"/>
</dbReference>
<dbReference type="NCBIfam" id="TIGR01760">
    <property type="entry name" value="tape_meas_TP901"/>
    <property type="match status" value="1"/>
</dbReference>
<reference evidence="2" key="1">
    <citation type="journal article" date="2021" name="Proc. Natl. Acad. Sci. U.S.A.">
        <title>A Catalog of Tens of Thousands of Viruses from Human Metagenomes Reveals Hidden Associations with Chronic Diseases.</title>
        <authorList>
            <person name="Tisza M.J."/>
            <person name="Buck C.B."/>
        </authorList>
    </citation>
    <scope>NUCLEOTIDE SEQUENCE</scope>
    <source>
        <strain evidence="2">CtCIv11</strain>
    </source>
</reference>
<protein>
    <submittedName>
        <fullName evidence="2">Minor tail protein</fullName>
    </submittedName>
</protein>